<dbReference type="InterPro" id="IPR011890">
    <property type="entry name" value="SMC_prok"/>
</dbReference>
<dbReference type="Pfam" id="PF02463">
    <property type="entry name" value="SMC_N"/>
    <property type="match status" value="1"/>
</dbReference>
<evidence type="ECO:0000256" key="3">
    <source>
        <dbReference type="ARBA" id="ARBA00022741"/>
    </source>
</evidence>
<dbReference type="SUPFAM" id="SSF57997">
    <property type="entry name" value="Tropomyosin"/>
    <property type="match status" value="1"/>
</dbReference>
<dbReference type="Pfam" id="PF06470">
    <property type="entry name" value="SMC_hinge"/>
    <property type="match status" value="1"/>
</dbReference>
<dbReference type="GO" id="GO:0030261">
    <property type="term" value="P:chromosome condensation"/>
    <property type="evidence" value="ECO:0007669"/>
    <property type="project" value="InterPro"/>
</dbReference>
<comment type="domain">
    <text evidence="7">Contains large globular domains required for ATP hydrolysis at each terminus and a third globular domain forming a flexible hinge near the middle of the molecule. These domains are separated by coiled-coil structures.</text>
</comment>
<dbReference type="PANTHER" id="PTHR43977">
    <property type="entry name" value="STRUCTURAL MAINTENANCE OF CHROMOSOMES PROTEIN 3"/>
    <property type="match status" value="1"/>
</dbReference>
<dbReference type="InterPro" id="IPR024704">
    <property type="entry name" value="SMC"/>
</dbReference>
<feature type="coiled-coil region" evidence="7">
    <location>
        <begin position="674"/>
        <end position="938"/>
    </location>
</feature>
<dbReference type="InterPro" id="IPR027417">
    <property type="entry name" value="P-loop_NTPase"/>
</dbReference>
<dbReference type="RefSeq" id="WP_368654786.1">
    <property type="nucleotide sequence ID" value="NZ_CP162599.1"/>
</dbReference>
<comment type="subcellular location">
    <subcellularLocation>
        <location evidence="1 7">Cytoplasm</location>
    </subcellularLocation>
</comment>
<dbReference type="HAMAP" id="MF_01894">
    <property type="entry name" value="Smc_prok"/>
    <property type="match status" value="1"/>
</dbReference>
<keyword evidence="6 7" id="KW-0238">DNA-binding</keyword>
<evidence type="ECO:0000313" key="9">
    <source>
        <dbReference type="EMBL" id="XDK34109.1"/>
    </source>
</evidence>
<dbReference type="Gene3D" id="3.40.50.300">
    <property type="entry name" value="P-loop containing nucleotide triphosphate hydrolases"/>
    <property type="match status" value="2"/>
</dbReference>
<comment type="subunit">
    <text evidence="7">Homodimer.</text>
</comment>
<feature type="coiled-coil region" evidence="7">
    <location>
        <begin position="269"/>
        <end position="338"/>
    </location>
</feature>
<evidence type="ECO:0000259" key="8">
    <source>
        <dbReference type="SMART" id="SM00968"/>
    </source>
</evidence>
<keyword evidence="5 7" id="KW-0175">Coiled coil</keyword>
<dbReference type="GO" id="GO:0005737">
    <property type="term" value="C:cytoplasm"/>
    <property type="evidence" value="ECO:0007669"/>
    <property type="project" value="UniProtKB-SubCell"/>
</dbReference>
<dbReference type="GO" id="GO:0006260">
    <property type="term" value="P:DNA replication"/>
    <property type="evidence" value="ECO:0007669"/>
    <property type="project" value="UniProtKB-UniRule"/>
</dbReference>
<evidence type="ECO:0000256" key="4">
    <source>
        <dbReference type="ARBA" id="ARBA00022840"/>
    </source>
</evidence>
<evidence type="ECO:0000256" key="5">
    <source>
        <dbReference type="ARBA" id="ARBA00023054"/>
    </source>
</evidence>
<feature type="coiled-coil region" evidence="7">
    <location>
        <begin position="406"/>
        <end position="461"/>
    </location>
</feature>
<dbReference type="SMART" id="SM00968">
    <property type="entry name" value="SMC_hinge"/>
    <property type="match status" value="1"/>
</dbReference>
<dbReference type="Gene3D" id="3.30.70.1620">
    <property type="match status" value="1"/>
</dbReference>
<keyword evidence="4 7" id="KW-0067">ATP-binding</keyword>
<dbReference type="SUPFAM" id="SSF75553">
    <property type="entry name" value="Smc hinge domain"/>
    <property type="match status" value="1"/>
</dbReference>
<evidence type="ECO:0000256" key="1">
    <source>
        <dbReference type="ARBA" id="ARBA00004496"/>
    </source>
</evidence>
<dbReference type="GO" id="GO:0007059">
    <property type="term" value="P:chromosome segregation"/>
    <property type="evidence" value="ECO:0007669"/>
    <property type="project" value="UniProtKB-UniRule"/>
</dbReference>
<name>A0AB39HUY5_9BACI</name>
<evidence type="ECO:0000256" key="2">
    <source>
        <dbReference type="ARBA" id="ARBA00022490"/>
    </source>
</evidence>
<dbReference type="CDD" id="cd03278">
    <property type="entry name" value="ABC_SMC_barmotin"/>
    <property type="match status" value="2"/>
</dbReference>
<keyword evidence="3 7" id="KW-0547">Nucleotide-binding</keyword>
<sequence>MYLKRLESVGFKSFAERISVNFVKGVTAVVGPNGSGKSNITDAIRWVLGEQSVKSLRGSKMEDIIFQGSDTRKPLNVAEVTLVLDNSDKALPIDYEEVSVTRRVYRSGESEFYINKQACRLKDIIELFLDSGLGRDAFSTISQGKVEEIISSKPEDRRTIFEEAAGVLKYKQRKKKAELKLMETEENLSRVQDIIHEIDSQIGPLQKQAEIAKKYLEKKETLKQEEISLLITEIEQINEVWKKILAEIDEDKLHEIKLRTNINQQEAIVQKKKQETQKTETAIEQSQNDLLEITQQLEQSEGKRHLLDERLKHAADNKEKLEEQIKELHHQIDKVMTLFESEKYQLSQLHVDRNTTKQKLDELKLILTTDSDEISQRIEGLKADYIEVLSQQAAKRNEKQTITQQLNQYNGKETSLKQKHQELQINLEKAIGEHTQQKVTLDKEKEAFRNQQENLKHVREEFANRNIAYEEAREKLNTGYQMIAKLKSRKDILEEMKEDYQGFFHGVKAVLKGRENNTLNGIFGAVIELIDIPKEYIVAMETILGGQAQHIIVENEPAARDAIKWLKKTAQGRATFLPLTTIEPRFIPSNLLQSVTNHTGFIDIAANLVETDDKFASIIKYLMGNTVLARTLEDANDIARILKRRYRIVTLDGDIVNPGGSMSGGAVKKTNQSLFSREKDIQEANHKLQEYEERTQAFEAQITENKQKIDELAEQIKQDEVMLQNQQQTVQTLEVTCNELETKVNSTRDQLRLFTHEQQAFKHDFDDLVTRNKEVDKALKSMEEQLAKVQKEVDLLTKKENELRENRKQLQEDYHRYEVTLAEQEERYRSQREKTKNLEQQFNEYKEQQAKYEEQLSYANSSQNSEEMKAQMEEQIATQSAKKKELQNKLNLLRSERQKVMQSIEDIERELKEENYQLQQFMQALQEKEVKANRLDVELENRLQHLQTEYTITYEKAAATYEKTMDVKQTQQHVNQIKSEIRKLGTVNLGAIDEYERLSERFDFLTEQKDDLVEAKTTLYTIIAEMDTEMKKAFKETFYQIKDGFAHVFKELFGGGFAELNLTDPNDLLQTGVEIIARPPGKKLQNLGLLSGGEKALTAIALLFAILQVRPVPFCILDEAESALDEANVVRFARYIKHHRGDTQFIVITHRKGTMEEADVLYGVTMQELGVSRLVSVKLEDSLAFI</sequence>
<dbReference type="FunFam" id="3.40.50.300:FF:000901">
    <property type="entry name" value="Chromosome partition protein Smc"/>
    <property type="match status" value="1"/>
</dbReference>
<dbReference type="GO" id="GO:0005694">
    <property type="term" value="C:chromosome"/>
    <property type="evidence" value="ECO:0007669"/>
    <property type="project" value="InterPro"/>
</dbReference>
<dbReference type="InterPro" id="IPR036277">
    <property type="entry name" value="SMC_hinge_sf"/>
</dbReference>
<dbReference type="Gene3D" id="1.10.287.1490">
    <property type="match status" value="1"/>
</dbReference>
<feature type="coiled-coil region" evidence="7">
    <location>
        <begin position="167"/>
        <end position="225"/>
    </location>
</feature>
<dbReference type="GO" id="GO:0007062">
    <property type="term" value="P:sister chromatid cohesion"/>
    <property type="evidence" value="ECO:0007669"/>
    <property type="project" value="InterPro"/>
</dbReference>
<reference evidence="9" key="1">
    <citation type="submission" date="2024-07" db="EMBL/GenBank/DDBJ databases">
        <title>Halotolerant mesophilic bacterium Ornithinibacillus sp. 4-3, sp. nov., isolated from soil.</title>
        <authorList>
            <person name="Sidarenka A.V."/>
            <person name="Guliayeva D.E."/>
            <person name="Leanovich S.I."/>
            <person name="Hileuskaya K.S."/>
            <person name="Akhremchuk A.E."/>
            <person name="Sikolenko M.A."/>
            <person name="Valentovich L.N."/>
        </authorList>
    </citation>
    <scope>NUCLEOTIDE SEQUENCE</scope>
    <source>
        <strain evidence="9">4-3</strain>
    </source>
</reference>
<dbReference type="GO" id="GO:0005524">
    <property type="term" value="F:ATP binding"/>
    <property type="evidence" value="ECO:0007669"/>
    <property type="project" value="UniProtKB-UniRule"/>
</dbReference>
<dbReference type="GO" id="GO:0016887">
    <property type="term" value="F:ATP hydrolysis activity"/>
    <property type="evidence" value="ECO:0007669"/>
    <property type="project" value="InterPro"/>
</dbReference>
<organism evidence="9">
    <name type="scientific">Ornithinibacillus sp. 4-3</name>
    <dbReference type="NCBI Taxonomy" id="3231488"/>
    <lineage>
        <taxon>Bacteria</taxon>
        <taxon>Bacillati</taxon>
        <taxon>Bacillota</taxon>
        <taxon>Bacilli</taxon>
        <taxon>Bacillales</taxon>
        <taxon>Bacillaceae</taxon>
        <taxon>Ornithinibacillus</taxon>
    </lineage>
</organism>
<dbReference type="Gene3D" id="1.20.1060.20">
    <property type="match status" value="1"/>
</dbReference>
<gene>
    <name evidence="7 9" type="primary">smc</name>
    <name evidence="9" type="ORF">AB4Y30_07110</name>
</gene>
<comment type="function">
    <text evidence="7">Required for chromosome condensation and partitioning.</text>
</comment>
<evidence type="ECO:0000256" key="7">
    <source>
        <dbReference type="HAMAP-Rule" id="MF_01894"/>
    </source>
</evidence>
<dbReference type="SUPFAM" id="SSF52540">
    <property type="entry name" value="P-loop containing nucleoside triphosphate hydrolases"/>
    <property type="match status" value="1"/>
</dbReference>
<feature type="binding site" evidence="7">
    <location>
        <begin position="32"/>
        <end position="39"/>
    </location>
    <ligand>
        <name>ATP</name>
        <dbReference type="ChEBI" id="CHEBI:30616"/>
    </ligand>
</feature>
<dbReference type="InterPro" id="IPR010935">
    <property type="entry name" value="SMC_hinge"/>
</dbReference>
<dbReference type="PIRSF" id="PIRSF005719">
    <property type="entry name" value="SMC"/>
    <property type="match status" value="1"/>
</dbReference>
<dbReference type="FunFam" id="3.40.50.300:FF:000984">
    <property type="entry name" value="Chromosome partition protein Smc"/>
    <property type="match status" value="1"/>
</dbReference>
<dbReference type="EMBL" id="CP162599">
    <property type="protein sequence ID" value="XDK34109.1"/>
    <property type="molecule type" value="Genomic_DNA"/>
</dbReference>
<dbReference type="InterPro" id="IPR003395">
    <property type="entry name" value="RecF/RecN/SMC_N"/>
</dbReference>
<keyword evidence="2 7" id="KW-0963">Cytoplasm</keyword>
<protein>
    <recommendedName>
        <fullName evidence="7">Chromosome partition protein Smc</fullName>
    </recommendedName>
</protein>
<dbReference type="AlphaFoldDB" id="A0AB39HUY5"/>
<dbReference type="GO" id="GO:0003677">
    <property type="term" value="F:DNA binding"/>
    <property type="evidence" value="ECO:0007669"/>
    <property type="project" value="UniProtKB-UniRule"/>
</dbReference>
<dbReference type="NCBIfam" id="TIGR02168">
    <property type="entry name" value="SMC_prok_B"/>
    <property type="match status" value="1"/>
</dbReference>
<accession>A0AB39HUY5</accession>
<comment type="similarity">
    <text evidence="7">Belongs to the SMC family.</text>
</comment>
<proteinExistence type="inferred from homology"/>
<feature type="domain" description="SMC hinge" evidence="8">
    <location>
        <begin position="520"/>
        <end position="639"/>
    </location>
</feature>
<evidence type="ECO:0000256" key="6">
    <source>
        <dbReference type="ARBA" id="ARBA00023125"/>
    </source>
</evidence>